<comment type="caution">
    <text evidence="1">The sequence shown here is derived from an EMBL/GenBank/DDBJ whole genome shotgun (WGS) entry which is preliminary data.</text>
</comment>
<proteinExistence type="predicted"/>
<name>A0A815TC51_9BILA</name>
<sequence>MASLVEDSLQTKRLQLAFEGTNESGSGDNYQHITGLYSLIRTSIESEQRRAYQTVKFLINLSNRNSACKDYFSSTAFQWEFAINWLKQQMQTSWQWSPAQNVSNEDTDTRSFQRTRSAQFTLEQAQSLLQQTTISNNDTSTNELMELNDTQSQSSSQSTLAGID</sequence>
<evidence type="ECO:0000313" key="1">
    <source>
        <dbReference type="EMBL" id="CAF1501087.1"/>
    </source>
</evidence>
<dbReference type="EMBL" id="CAJNOU010006280">
    <property type="protein sequence ID" value="CAF1501087.1"/>
    <property type="molecule type" value="Genomic_DNA"/>
</dbReference>
<protein>
    <submittedName>
        <fullName evidence="1">Uncharacterized protein</fullName>
    </submittedName>
</protein>
<gene>
    <name evidence="1" type="ORF">SEV965_LOCUS36075</name>
</gene>
<dbReference type="Proteomes" id="UP000663889">
    <property type="component" value="Unassembled WGS sequence"/>
</dbReference>
<accession>A0A815TC51</accession>
<organism evidence="1 2">
    <name type="scientific">Rotaria sordida</name>
    <dbReference type="NCBI Taxonomy" id="392033"/>
    <lineage>
        <taxon>Eukaryota</taxon>
        <taxon>Metazoa</taxon>
        <taxon>Spiralia</taxon>
        <taxon>Gnathifera</taxon>
        <taxon>Rotifera</taxon>
        <taxon>Eurotatoria</taxon>
        <taxon>Bdelloidea</taxon>
        <taxon>Philodinida</taxon>
        <taxon>Philodinidae</taxon>
        <taxon>Rotaria</taxon>
    </lineage>
</organism>
<evidence type="ECO:0000313" key="2">
    <source>
        <dbReference type="Proteomes" id="UP000663889"/>
    </source>
</evidence>
<dbReference type="AlphaFoldDB" id="A0A815TC51"/>
<reference evidence="1" key="1">
    <citation type="submission" date="2021-02" db="EMBL/GenBank/DDBJ databases">
        <authorList>
            <person name="Nowell W R."/>
        </authorList>
    </citation>
    <scope>NUCLEOTIDE SEQUENCE</scope>
</reference>